<keyword evidence="6" id="KW-1185">Reference proteome</keyword>
<evidence type="ECO:0000313" key="6">
    <source>
        <dbReference type="Proteomes" id="UP000235145"/>
    </source>
</evidence>
<gene>
    <name evidence="5" type="ORF">LSAT_V11C700348930</name>
</gene>
<accession>A0A9R1X0S8</accession>
<proteinExistence type="inferred from homology"/>
<dbReference type="EMBL" id="NBSK02000007">
    <property type="protein sequence ID" value="KAJ0196300.1"/>
    <property type="molecule type" value="Genomic_DNA"/>
</dbReference>
<dbReference type="InterPro" id="IPR000554">
    <property type="entry name" value="Ribosomal_eS7"/>
</dbReference>
<evidence type="ECO:0000256" key="1">
    <source>
        <dbReference type="ARBA" id="ARBA00007820"/>
    </source>
</evidence>
<evidence type="ECO:0000256" key="3">
    <source>
        <dbReference type="ARBA" id="ARBA00023274"/>
    </source>
</evidence>
<dbReference type="GO" id="GO:1990904">
    <property type="term" value="C:ribonucleoprotein complex"/>
    <property type="evidence" value="ECO:0007669"/>
    <property type="project" value="UniProtKB-KW"/>
</dbReference>
<dbReference type="Pfam" id="PF01251">
    <property type="entry name" value="Ribosomal_S7e"/>
    <property type="match status" value="1"/>
</dbReference>
<reference evidence="5 6" key="1">
    <citation type="journal article" date="2017" name="Nat. Commun.">
        <title>Genome assembly with in vitro proximity ligation data and whole-genome triplication in lettuce.</title>
        <authorList>
            <person name="Reyes-Chin-Wo S."/>
            <person name="Wang Z."/>
            <person name="Yang X."/>
            <person name="Kozik A."/>
            <person name="Arikit S."/>
            <person name="Song C."/>
            <person name="Xia L."/>
            <person name="Froenicke L."/>
            <person name="Lavelle D.O."/>
            <person name="Truco M.J."/>
            <person name="Xia R."/>
            <person name="Zhu S."/>
            <person name="Xu C."/>
            <person name="Xu H."/>
            <person name="Xu X."/>
            <person name="Cox K."/>
            <person name="Korf I."/>
            <person name="Meyers B.C."/>
            <person name="Michelmore R.W."/>
        </authorList>
    </citation>
    <scope>NUCLEOTIDE SEQUENCE [LARGE SCALE GENOMIC DNA]</scope>
    <source>
        <strain evidence="6">cv. Salinas</strain>
        <tissue evidence="5">Seedlings</tissue>
    </source>
</reference>
<organism evidence="5 6">
    <name type="scientific">Lactuca sativa</name>
    <name type="common">Garden lettuce</name>
    <dbReference type="NCBI Taxonomy" id="4236"/>
    <lineage>
        <taxon>Eukaryota</taxon>
        <taxon>Viridiplantae</taxon>
        <taxon>Streptophyta</taxon>
        <taxon>Embryophyta</taxon>
        <taxon>Tracheophyta</taxon>
        <taxon>Spermatophyta</taxon>
        <taxon>Magnoliopsida</taxon>
        <taxon>eudicotyledons</taxon>
        <taxon>Gunneridae</taxon>
        <taxon>Pentapetalae</taxon>
        <taxon>asterids</taxon>
        <taxon>campanulids</taxon>
        <taxon>Asterales</taxon>
        <taxon>Asteraceae</taxon>
        <taxon>Cichorioideae</taxon>
        <taxon>Cichorieae</taxon>
        <taxon>Lactucinae</taxon>
        <taxon>Lactuca</taxon>
    </lineage>
</organism>
<dbReference type="AlphaFoldDB" id="A0A9R1X0S8"/>
<dbReference type="GO" id="GO:0003735">
    <property type="term" value="F:structural constituent of ribosome"/>
    <property type="evidence" value="ECO:0007669"/>
    <property type="project" value="InterPro"/>
</dbReference>
<evidence type="ECO:0000256" key="2">
    <source>
        <dbReference type="ARBA" id="ARBA00022980"/>
    </source>
</evidence>
<comment type="similarity">
    <text evidence="1 4">Belongs to the eukaryotic ribosomal protein eS7 family.</text>
</comment>
<name>A0A9R1X0S8_LACSA</name>
<dbReference type="Proteomes" id="UP000235145">
    <property type="component" value="Unassembled WGS sequence"/>
</dbReference>
<evidence type="ECO:0000313" key="5">
    <source>
        <dbReference type="EMBL" id="KAJ0196300.1"/>
    </source>
</evidence>
<dbReference type="PANTHER" id="PTHR11278:SF0">
    <property type="entry name" value="SMALL RIBOSOMAL SUBUNIT PROTEIN ES7"/>
    <property type="match status" value="1"/>
</dbReference>
<dbReference type="GO" id="GO:0005840">
    <property type="term" value="C:ribosome"/>
    <property type="evidence" value="ECO:0007669"/>
    <property type="project" value="UniProtKB-KW"/>
</dbReference>
<evidence type="ECO:0000256" key="4">
    <source>
        <dbReference type="RuleBase" id="RU364105"/>
    </source>
</evidence>
<keyword evidence="2 4" id="KW-0689">Ribosomal protein</keyword>
<keyword evidence="3 4" id="KW-0687">Ribonucleoprotein</keyword>
<dbReference type="GO" id="GO:0006412">
    <property type="term" value="P:translation"/>
    <property type="evidence" value="ECO:0007669"/>
    <property type="project" value="InterPro"/>
</dbReference>
<protein>
    <recommendedName>
        <fullName evidence="4">40S ribosomal protein S7</fullName>
    </recommendedName>
</protein>
<sequence>MFRMIGAVVACIRHLAPKRPPMSQALFDFENTHQELKSDLKDLYLNSANQIDVGNKKAVVIHVPYRLRKLIGYEPCTSIIVAPKEKVYVDDSMDDIGEILILLE</sequence>
<dbReference type="PANTHER" id="PTHR11278">
    <property type="entry name" value="40S RIBOSOMAL PROTEIN S7"/>
    <property type="match status" value="1"/>
</dbReference>
<comment type="caution">
    <text evidence="5">The sequence shown here is derived from an EMBL/GenBank/DDBJ whole genome shotgun (WGS) entry which is preliminary data.</text>
</comment>